<gene>
    <name evidence="5" type="ORF">WKW79_24460</name>
</gene>
<dbReference type="NCBIfam" id="TIGR01845">
    <property type="entry name" value="outer_NodT"/>
    <property type="match status" value="1"/>
</dbReference>
<name>A0ABU8XD32_9BURK</name>
<evidence type="ECO:0000256" key="1">
    <source>
        <dbReference type="ARBA" id="ARBA00007613"/>
    </source>
</evidence>
<evidence type="ECO:0000256" key="4">
    <source>
        <dbReference type="SAM" id="MobiDB-lite"/>
    </source>
</evidence>
<feature type="chain" id="PRO_5044993666" evidence="2">
    <location>
        <begin position="18"/>
        <end position="493"/>
    </location>
</feature>
<dbReference type="RefSeq" id="WP_340337818.1">
    <property type="nucleotide sequence ID" value="NZ_JBBKZS010000012.1"/>
</dbReference>
<feature type="compositionally biased region" description="Low complexity" evidence="4">
    <location>
        <begin position="471"/>
        <end position="487"/>
    </location>
</feature>
<dbReference type="Gene3D" id="2.20.200.10">
    <property type="entry name" value="Outer membrane efflux proteins (OEP)"/>
    <property type="match status" value="1"/>
</dbReference>
<organism evidence="5 6">
    <name type="scientific">Variovorax robiniae</name>
    <dbReference type="NCBI Taxonomy" id="1836199"/>
    <lineage>
        <taxon>Bacteria</taxon>
        <taxon>Pseudomonadati</taxon>
        <taxon>Pseudomonadota</taxon>
        <taxon>Betaproteobacteria</taxon>
        <taxon>Burkholderiales</taxon>
        <taxon>Comamonadaceae</taxon>
        <taxon>Variovorax</taxon>
    </lineage>
</organism>
<keyword evidence="2" id="KW-0564">Palmitate</keyword>
<evidence type="ECO:0000256" key="3">
    <source>
        <dbReference type="SAM" id="Coils"/>
    </source>
</evidence>
<dbReference type="Pfam" id="PF02321">
    <property type="entry name" value="OEP"/>
    <property type="match status" value="2"/>
</dbReference>
<dbReference type="Proteomes" id="UP001367030">
    <property type="component" value="Unassembled WGS sequence"/>
</dbReference>
<proteinExistence type="inferred from homology"/>
<dbReference type="InterPro" id="IPR003423">
    <property type="entry name" value="OMP_efflux"/>
</dbReference>
<dbReference type="Gene3D" id="1.20.1600.10">
    <property type="entry name" value="Outer membrane efflux proteins (OEP)"/>
    <property type="match status" value="1"/>
</dbReference>
<keyword evidence="6" id="KW-1185">Reference proteome</keyword>
<dbReference type="EMBL" id="JBBKZS010000012">
    <property type="protein sequence ID" value="MEJ8857747.1"/>
    <property type="molecule type" value="Genomic_DNA"/>
</dbReference>
<comment type="caution">
    <text evidence="5">The sequence shown here is derived from an EMBL/GenBank/DDBJ whole genome shotgun (WGS) entry which is preliminary data.</text>
</comment>
<keyword evidence="3" id="KW-0175">Coiled coil</keyword>
<evidence type="ECO:0000313" key="6">
    <source>
        <dbReference type="Proteomes" id="UP001367030"/>
    </source>
</evidence>
<comment type="subcellular location">
    <subcellularLocation>
        <location evidence="2">Cell membrane</location>
        <topology evidence="2">Lipid-anchor</topology>
    </subcellularLocation>
</comment>
<keyword evidence="2" id="KW-1134">Transmembrane beta strand</keyword>
<reference evidence="5 6" key="1">
    <citation type="submission" date="2024-03" db="EMBL/GenBank/DDBJ databases">
        <title>Novel species of the genus Variovorax.</title>
        <authorList>
            <person name="Liu Q."/>
            <person name="Xin Y.-H."/>
        </authorList>
    </citation>
    <scope>NUCLEOTIDE SEQUENCE [LARGE SCALE GENOMIC DNA]</scope>
    <source>
        <strain evidence="5 6">KACC 18901</strain>
    </source>
</reference>
<keyword evidence="2" id="KW-0732">Signal</keyword>
<dbReference type="PANTHER" id="PTHR30203">
    <property type="entry name" value="OUTER MEMBRANE CATION EFFLUX PROTEIN"/>
    <property type="match status" value="1"/>
</dbReference>
<keyword evidence="2" id="KW-0812">Transmembrane</keyword>
<keyword evidence="2" id="KW-0472">Membrane</keyword>
<protein>
    <submittedName>
        <fullName evidence="5">Efflux transporter outer membrane subunit</fullName>
    </submittedName>
</protein>
<feature type="coiled-coil region" evidence="3">
    <location>
        <begin position="68"/>
        <end position="95"/>
    </location>
</feature>
<evidence type="ECO:0000256" key="2">
    <source>
        <dbReference type="RuleBase" id="RU362097"/>
    </source>
</evidence>
<dbReference type="InterPro" id="IPR010131">
    <property type="entry name" value="MdtP/NodT-like"/>
</dbReference>
<dbReference type="PANTHER" id="PTHR30203:SF33">
    <property type="entry name" value="BLR4455 PROTEIN"/>
    <property type="match status" value="1"/>
</dbReference>
<keyword evidence="2" id="KW-0449">Lipoprotein</keyword>
<comment type="similarity">
    <text evidence="1 2">Belongs to the outer membrane factor (OMF) (TC 1.B.17) family.</text>
</comment>
<evidence type="ECO:0000313" key="5">
    <source>
        <dbReference type="EMBL" id="MEJ8857747.1"/>
    </source>
</evidence>
<feature type="signal peptide" evidence="2">
    <location>
        <begin position="1"/>
        <end position="17"/>
    </location>
</feature>
<dbReference type="SUPFAM" id="SSF56954">
    <property type="entry name" value="Outer membrane efflux proteins (OEP)"/>
    <property type="match status" value="1"/>
</dbReference>
<sequence>MRILCLALAAASLAGCAVGPDYQRPALTDGVTAPAFKEIGSNGNWKPASPGHIDPTQPWWTAYGDARLNALVEQADAANQDIRLAEARYRQSQALVQGAESAWYPTVGANAGASRARAKNAQGVSVVGDSHAWSVQASWEPDLWGRVRRAVEGASDTAQASQADLAAARLAVQASMATNYIALRVADAQQQLYTRTVEAYKKSAQISQSQYRAGVVTRADVELANTTLQAAQAQAIDIEIARRQLEHAIAVLLGKTPSEFSLPPDALAFTLPQVPVGLPSELLERRPDIAGAERRAASANAGIGYAQAAYYPNLILSAAGGFAGAGFGSWLNAPDKVWSLGAALAGTLFDGGLRSSQVAQARATFDASAAQYRQTVLAGFQEVEDNLAALDLLAQERAVQDAAVQSAQAAERVSLAQYRAGTATYLAVITAQTLALNNERTALQLQGRQYAASVALVKAVGGGWNAGQLQASTSASPTTSGAVASAADAPSRQ</sequence>
<accession>A0ABU8XD32</accession>
<dbReference type="PROSITE" id="PS51257">
    <property type="entry name" value="PROKAR_LIPOPROTEIN"/>
    <property type="match status" value="1"/>
</dbReference>
<feature type="region of interest" description="Disordered" evidence="4">
    <location>
        <begin position="470"/>
        <end position="493"/>
    </location>
</feature>